<dbReference type="Gene3D" id="3.30.565.10">
    <property type="entry name" value="Histidine kinase-like ATPase, C-terminal domain"/>
    <property type="match status" value="1"/>
</dbReference>
<dbReference type="SUPFAM" id="SSF55874">
    <property type="entry name" value="ATPase domain of HSP90 chaperone/DNA topoisomerase II/histidine kinase"/>
    <property type="match status" value="1"/>
</dbReference>
<dbReference type="PANTHER" id="PTHR34220">
    <property type="entry name" value="SENSOR HISTIDINE KINASE YPDA"/>
    <property type="match status" value="1"/>
</dbReference>
<evidence type="ECO:0000256" key="1">
    <source>
        <dbReference type="ARBA" id="ARBA00004370"/>
    </source>
</evidence>
<evidence type="ECO:0000256" key="2">
    <source>
        <dbReference type="ARBA" id="ARBA00022553"/>
    </source>
</evidence>
<comment type="subcellular location">
    <subcellularLocation>
        <location evidence="1">Membrane</location>
    </subcellularLocation>
</comment>
<dbReference type="InterPro" id="IPR003594">
    <property type="entry name" value="HATPase_dom"/>
</dbReference>
<dbReference type="InterPro" id="IPR010559">
    <property type="entry name" value="Sig_transdc_His_kin_internal"/>
</dbReference>
<sequence>MIEMGGENMRKIHTWYNNLEFRKKLVIWFLLLALLPILFLGAFTFQNSLQSGEERYMKDMAFDLRQVQQQVQEQQRGIELRAIGLGSNKRMIEVLSEADAGTEYMNVNFQVEKMLYEDSVTSVMDAAYIFSRGEAYTNQSGRKYEEALAGNLGEYQLRLANGENGFWGKPIDAGGAYTLPFIRGIKDYGTKTQLGLAIANYDESRISGITSNGVRFADNVLVVGPDGTVLSSWDKALIGSNVQELFGFSMPDEEESSFYQTVDGRKKLFSYYAAPPSGWRYLGVVDYARVIAASDSIIVITIAVLIFAVCLCALLAFVVSKNITKPIKKLIRIMDAVEDENLTPRFIPLYTDEIGRLTQSFNNMTQRLRVSLAKTIEMQLQHQKDQYDALTSQINSHFFYNTLSSIIWLTNRGKKEEVIELVNALSRLFRITVSEGAEFIRVRTEVECVRSYLEIQQIRYQDRFKFIFDVETGVQNGFMIKTVLQPLVENAIYHGIKDAGGKGTIRVIGKAEGENLVFEIWDNGRTAKEAGFERINYNLEHGLPIEGDHGIGLKNVNDRIRFHFGRGYGVTLHRVDNQTVCMARMKQRKGAPDVQDIGL</sequence>
<dbReference type="CDD" id="cd18774">
    <property type="entry name" value="PDC2_HK_sensor"/>
    <property type="match status" value="1"/>
</dbReference>
<dbReference type="GO" id="GO:0016020">
    <property type="term" value="C:membrane"/>
    <property type="evidence" value="ECO:0007669"/>
    <property type="project" value="UniProtKB-SubCell"/>
</dbReference>
<dbReference type="Proteomes" id="UP000034076">
    <property type="component" value="Unassembled WGS sequence"/>
</dbReference>
<dbReference type="InterPro" id="IPR036890">
    <property type="entry name" value="HATPase_C_sf"/>
</dbReference>
<evidence type="ECO:0000256" key="5">
    <source>
        <dbReference type="SAM" id="Phobius"/>
    </source>
</evidence>
<dbReference type="SMART" id="SM00304">
    <property type="entry name" value="HAMP"/>
    <property type="match status" value="1"/>
</dbReference>
<feature type="transmembrane region" description="Helical" evidence="5">
    <location>
        <begin position="297"/>
        <end position="319"/>
    </location>
</feature>
<keyword evidence="4 7" id="KW-0418">Kinase</keyword>
<keyword evidence="5" id="KW-1133">Transmembrane helix</keyword>
<dbReference type="STRING" id="270498.CHK_2682"/>
<name>A0A0M2NBK2_9FIRM</name>
<dbReference type="Pfam" id="PF02518">
    <property type="entry name" value="HATPase_c"/>
    <property type="match status" value="1"/>
</dbReference>
<gene>
    <name evidence="7" type="ORF">CHK_2682</name>
</gene>
<dbReference type="CDD" id="cd06225">
    <property type="entry name" value="HAMP"/>
    <property type="match status" value="1"/>
</dbReference>
<dbReference type="SUPFAM" id="SSF158472">
    <property type="entry name" value="HAMP domain-like"/>
    <property type="match status" value="1"/>
</dbReference>
<keyword evidence="3" id="KW-0808">Transferase</keyword>
<dbReference type="Gene3D" id="1.10.8.500">
    <property type="entry name" value="HAMP domain in histidine kinase"/>
    <property type="match status" value="1"/>
</dbReference>
<accession>A0A0M2NBK2</accession>
<comment type="caution">
    <text evidence="7">The sequence shown here is derived from an EMBL/GenBank/DDBJ whole genome shotgun (WGS) entry which is preliminary data.</text>
</comment>
<evidence type="ECO:0000313" key="8">
    <source>
        <dbReference type="Proteomes" id="UP000034076"/>
    </source>
</evidence>
<evidence type="ECO:0000313" key="7">
    <source>
        <dbReference type="EMBL" id="KKI49874.1"/>
    </source>
</evidence>
<keyword evidence="5" id="KW-0472">Membrane</keyword>
<dbReference type="Gene3D" id="3.30.450.20">
    <property type="entry name" value="PAS domain"/>
    <property type="match status" value="1"/>
</dbReference>
<organism evidence="7 8">
    <name type="scientific">Christensenella hongkongensis</name>
    <dbReference type="NCBI Taxonomy" id="270498"/>
    <lineage>
        <taxon>Bacteria</taxon>
        <taxon>Bacillati</taxon>
        <taxon>Bacillota</taxon>
        <taxon>Clostridia</taxon>
        <taxon>Christensenellales</taxon>
        <taxon>Christensenellaceae</taxon>
        <taxon>Christensenella</taxon>
    </lineage>
</organism>
<dbReference type="PROSITE" id="PS50885">
    <property type="entry name" value="HAMP"/>
    <property type="match status" value="1"/>
</dbReference>
<feature type="domain" description="HAMP" evidence="6">
    <location>
        <begin position="321"/>
        <end position="373"/>
    </location>
</feature>
<dbReference type="EMBL" id="LAYJ01000116">
    <property type="protein sequence ID" value="KKI49874.1"/>
    <property type="molecule type" value="Genomic_DNA"/>
</dbReference>
<keyword evidence="2" id="KW-0597">Phosphoprotein</keyword>
<dbReference type="Pfam" id="PF00672">
    <property type="entry name" value="HAMP"/>
    <property type="match status" value="1"/>
</dbReference>
<protein>
    <submittedName>
        <fullName evidence="7">Two-component sensor histidine kinase</fullName>
    </submittedName>
</protein>
<dbReference type="GO" id="GO:0000155">
    <property type="term" value="F:phosphorelay sensor kinase activity"/>
    <property type="evidence" value="ECO:0007669"/>
    <property type="project" value="InterPro"/>
</dbReference>
<dbReference type="PANTHER" id="PTHR34220:SF7">
    <property type="entry name" value="SENSOR HISTIDINE KINASE YPDA"/>
    <property type="match status" value="1"/>
</dbReference>
<reference evidence="7 8" key="1">
    <citation type="submission" date="2015-04" db="EMBL/GenBank/DDBJ databases">
        <title>Draft genome sequence of bacteremic isolate Catabacter hongkongensis type strain HKU16T.</title>
        <authorList>
            <person name="Lau S.K."/>
            <person name="Teng J.L."/>
            <person name="Huang Y."/>
            <person name="Curreem S.O."/>
            <person name="Tsui S.K."/>
            <person name="Woo P.C."/>
        </authorList>
    </citation>
    <scope>NUCLEOTIDE SEQUENCE [LARGE SCALE GENOMIC DNA]</scope>
    <source>
        <strain evidence="7 8">HKU16</strain>
    </source>
</reference>
<dbReference type="AlphaFoldDB" id="A0A0M2NBK2"/>
<keyword evidence="5" id="KW-0812">Transmembrane</keyword>
<evidence type="ECO:0000259" key="6">
    <source>
        <dbReference type="PROSITE" id="PS50885"/>
    </source>
</evidence>
<keyword evidence="8" id="KW-1185">Reference proteome</keyword>
<dbReference type="InterPro" id="IPR003660">
    <property type="entry name" value="HAMP_dom"/>
</dbReference>
<dbReference type="PATRIC" id="fig|270498.16.peg.1738"/>
<dbReference type="InterPro" id="IPR050640">
    <property type="entry name" value="Bact_2-comp_sensor_kinase"/>
</dbReference>
<evidence type="ECO:0000256" key="3">
    <source>
        <dbReference type="ARBA" id="ARBA00022679"/>
    </source>
</evidence>
<evidence type="ECO:0000256" key="4">
    <source>
        <dbReference type="ARBA" id="ARBA00022777"/>
    </source>
</evidence>
<proteinExistence type="predicted"/>
<dbReference type="Pfam" id="PF06580">
    <property type="entry name" value="His_kinase"/>
    <property type="match status" value="1"/>
</dbReference>